<evidence type="ECO:0000313" key="3">
    <source>
        <dbReference type="Proteomes" id="UP000318297"/>
    </source>
</evidence>
<keyword evidence="1" id="KW-1133">Transmembrane helix</keyword>
<feature type="transmembrane region" description="Helical" evidence="1">
    <location>
        <begin position="366"/>
        <end position="386"/>
    </location>
</feature>
<feature type="transmembrane region" description="Helical" evidence="1">
    <location>
        <begin position="465"/>
        <end position="489"/>
    </location>
</feature>
<name>A0A561E8D9_9MICO</name>
<feature type="transmembrane region" description="Helical" evidence="1">
    <location>
        <begin position="165"/>
        <end position="186"/>
    </location>
</feature>
<dbReference type="Proteomes" id="UP000318297">
    <property type="component" value="Unassembled WGS sequence"/>
</dbReference>
<keyword evidence="1" id="KW-0812">Transmembrane</keyword>
<evidence type="ECO:0000256" key="1">
    <source>
        <dbReference type="SAM" id="Phobius"/>
    </source>
</evidence>
<feature type="transmembrane region" description="Helical" evidence="1">
    <location>
        <begin position="21"/>
        <end position="43"/>
    </location>
</feature>
<feature type="transmembrane region" description="Helical" evidence="1">
    <location>
        <begin position="295"/>
        <end position="314"/>
    </location>
</feature>
<feature type="transmembrane region" description="Helical" evidence="1">
    <location>
        <begin position="320"/>
        <end position="341"/>
    </location>
</feature>
<feature type="transmembrane region" description="Helical" evidence="1">
    <location>
        <begin position="434"/>
        <end position="459"/>
    </location>
</feature>
<gene>
    <name evidence="2" type="ORF">BKA23_0685</name>
</gene>
<dbReference type="EMBL" id="VIVQ01000001">
    <property type="protein sequence ID" value="TWE11892.1"/>
    <property type="molecule type" value="Genomic_DNA"/>
</dbReference>
<sequence>MVRLLIHMRGTMARNRRTSRFAVMSTIVMTTIGAASAVSSLLVGGATYPTPSAGAAAVSMVLMLWVGGRLSYAAFSGGSGIQLGLLRYLPIPRRHLARALLVSALVDPSLVFMAVAFGSLVALGAHDSMLAAATGAVGGAITLLLTGCSVPVVEALLPPPSQQRRALGTVAVATAISLVSVAATLLPGLTTSLIAGRIPVVTYVLKILPTGWAADAVTGARRHSAIDSILPLVALALLTAIVVAIWPVVLTRRLEGTGAALTRRRRSRPRLLPATPVGAVVGKEVRMWVRDPLRLTFLVIAAIVGAGTCVVPDLTHGTPFLLPFGGILSVVIAGAGGCNLYGSDGLALRLTVLAGAERADVRGRQWAFLLITGPYAAVTTIALTAASGQTWAWPWAIAGLIAVLGGATGLIPLASTIAVLPLDANGGPPPTWPVKVYAAILLELLTAAPTVALLVAGTVAHSRALLWAAMPLSVATGALAAGALGSAAVRRLRRQGVAIIEALSAAAERSAA</sequence>
<reference evidence="2 3" key="1">
    <citation type="submission" date="2019-06" db="EMBL/GenBank/DDBJ databases">
        <title>Sequencing the genomes of 1000 actinobacteria strains.</title>
        <authorList>
            <person name="Klenk H.-P."/>
        </authorList>
    </citation>
    <scope>NUCLEOTIDE SEQUENCE [LARGE SCALE GENOMIC DNA]</scope>
    <source>
        <strain evidence="2 3">DSM 19560</strain>
    </source>
</reference>
<organism evidence="2 3">
    <name type="scientific">Rudaeicoccus suwonensis</name>
    <dbReference type="NCBI Taxonomy" id="657409"/>
    <lineage>
        <taxon>Bacteria</taxon>
        <taxon>Bacillati</taxon>
        <taxon>Actinomycetota</taxon>
        <taxon>Actinomycetes</taxon>
        <taxon>Micrococcales</taxon>
        <taxon>Dermacoccaceae</taxon>
        <taxon>Rudaeicoccus</taxon>
    </lineage>
</organism>
<protein>
    <submittedName>
        <fullName evidence="2">ABC-2 type transport system permease protein</fullName>
    </submittedName>
</protein>
<evidence type="ECO:0000313" key="2">
    <source>
        <dbReference type="EMBL" id="TWE11892.1"/>
    </source>
</evidence>
<keyword evidence="1" id="KW-0472">Membrane</keyword>
<feature type="transmembrane region" description="Helical" evidence="1">
    <location>
        <begin position="229"/>
        <end position="249"/>
    </location>
</feature>
<feature type="transmembrane region" description="Helical" evidence="1">
    <location>
        <begin position="96"/>
        <end position="123"/>
    </location>
</feature>
<accession>A0A561E8D9</accession>
<dbReference type="AlphaFoldDB" id="A0A561E8D9"/>
<comment type="caution">
    <text evidence="2">The sequence shown here is derived from an EMBL/GenBank/DDBJ whole genome shotgun (WGS) entry which is preliminary data.</text>
</comment>
<proteinExistence type="predicted"/>
<feature type="transmembrane region" description="Helical" evidence="1">
    <location>
        <begin position="55"/>
        <end position="75"/>
    </location>
</feature>
<feature type="transmembrane region" description="Helical" evidence="1">
    <location>
        <begin position="129"/>
        <end position="153"/>
    </location>
</feature>
<feature type="transmembrane region" description="Helical" evidence="1">
    <location>
        <begin position="392"/>
        <end position="422"/>
    </location>
</feature>
<keyword evidence="3" id="KW-1185">Reference proteome</keyword>